<dbReference type="Proteomes" id="UP000215902">
    <property type="component" value="Unassembled WGS sequence"/>
</dbReference>
<dbReference type="AlphaFoldDB" id="A0A267F3B4"/>
<accession>A0A267F3B4</accession>
<keyword evidence="2" id="KW-1185">Reference proteome</keyword>
<feature type="non-terminal residue" evidence="1">
    <location>
        <position position="1"/>
    </location>
</feature>
<name>A0A267F3B4_9PLAT</name>
<evidence type="ECO:0008006" key="3">
    <source>
        <dbReference type="Google" id="ProtNLM"/>
    </source>
</evidence>
<comment type="caution">
    <text evidence="1">The sequence shown here is derived from an EMBL/GenBank/DDBJ whole genome shotgun (WGS) entry which is preliminary data.</text>
</comment>
<dbReference type="InterPro" id="IPR011333">
    <property type="entry name" value="SKP1/BTB/POZ_sf"/>
</dbReference>
<reference evidence="1 2" key="1">
    <citation type="submission" date="2017-06" db="EMBL/GenBank/DDBJ databases">
        <title>A platform for efficient transgenesis in Macrostomum lignano, a flatworm model organism for stem cell research.</title>
        <authorList>
            <person name="Berezikov E."/>
        </authorList>
    </citation>
    <scope>NUCLEOTIDE SEQUENCE [LARGE SCALE GENOMIC DNA]</scope>
    <source>
        <strain evidence="1">DV1</strain>
        <tissue evidence="1">Whole organism</tissue>
    </source>
</reference>
<proteinExistence type="predicted"/>
<evidence type="ECO:0000313" key="2">
    <source>
        <dbReference type="Proteomes" id="UP000215902"/>
    </source>
</evidence>
<gene>
    <name evidence="1" type="ORF">BOX15_Mlig032010g2</name>
</gene>
<sequence length="455" mass="49034">RQIALAILQQAGRSACSEASESRNNKRRQSRMAATAGASSAGCRSLVLAPPSGSVQLLVGGRRYVAPIDQLRRTSPVFARMLSPDWRQLGTRLTRRSQFLVLHETPDCVVSFGPFLTACLLADDCARVAEMLPADSWPLLAGVLLLADKYLADSVRLACETVLCDRLLNWKEGDNNGEDSSPWWLAEFADLRWLRLGRACSICLRLAAGRLPSLLLLSESDCLPGGRAFLASLQAGEFAQLLAASPTAEASADALIAACEFDWPAVDSDESIRACLAGVLSRGHRPAELLQLLSGFQIRRLRQLRPNPVDAEWRSAVESVTADSRGWFRLRLVARPGGAGRMTHDSRLFYTAAAGPADSPTMSVRFHFLPAASGCTLWAAPVEPDSGRPVDLHRLTAPPVAEADVGLRQLDYGCWSHEGTVSVLPGYGEVSAPMADSDIGGCGQAWMLVCLEPSS</sequence>
<dbReference type="Gene3D" id="3.30.710.10">
    <property type="entry name" value="Potassium Channel Kv1.1, Chain A"/>
    <property type="match status" value="1"/>
</dbReference>
<organism evidence="1 2">
    <name type="scientific">Macrostomum lignano</name>
    <dbReference type="NCBI Taxonomy" id="282301"/>
    <lineage>
        <taxon>Eukaryota</taxon>
        <taxon>Metazoa</taxon>
        <taxon>Spiralia</taxon>
        <taxon>Lophotrochozoa</taxon>
        <taxon>Platyhelminthes</taxon>
        <taxon>Rhabditophora</taxon>
        <taxon>Macrostomorpha</taxon>
        <taxon>Macrostomida</taxon>
        <taxon>Macrostomidae</taxon>
        <taxon>Macrostomum</taxon>
    </lineage>
</organism>
<dbReference type="EMBL" id="NIVC01001472">
    <property type="protein sequence ID" value="PAA67579.1"/>
    <property type="molecule type" value="Genomic_DNA"/>
</dbReference>
<protein>
    <recommendedName>
        <fullName evidence="3">BTB domain-containing protein</fullName>
    </recommendedName>
</protein>
<evidence type="ECO:0000313" key="1">
    <source>
        <dbReference type="EMBL" id="PAA67579.1"/>
    </source>
</evidence>